<dbReference type="EMBL" id="CACRYJ010000066">
    <property type="protein sequence ID" value="VZO39961.1"/>
    <property type="molecule type" value="Genomic_DNA"/>
</dbReference>
<accession>A0A7M4DR67</accession>
<dbReference type="InterPro" id="IPR036388">
    <property type="entry name" value="WH-like_DNA-bd_sf"/>
</dbReference>
<dbReference type="PANTHER" id="PTHR30363">
    <property type="entry name" value="HTH-TYPE TRANSCRIPTIONAL REGULATOR SRLR-RELATED"/>
    <property type="match status" value="1"/>
</dbReference>
<protein>
    <recommendedName>
        <fullName evidence="3">Transcriptional regulator</fullName>
    </recommendedName>
</protein>
<sequence length="232" mass="24654">MTTAPVEDTESSTRERVLALIVELGPVTAAVLAERLDLTSAAIRRHLSALDSDGQIAEREDTTHAPRGRGRPAKQYIATAAAHSHLGQAYADLAVHALEHLNRVLGPGAVDGFAEERSTELRERYAAAVDAAGPDLPARTAALAEALSKDGYAATSRPIGNDLAVQLCQGHCPVQEIATQFPQLCEAETRAFSDLLGVHVQRLATLAGGEHVCTTHIPVTIQTRAEGKRTHP</sequence>
<name>A0A7M4DR67_9MICO</name>
<dbReference type="AlphaFoldDB" id="A0A7M4DR67"/>
<evidence type="ECO:0000313" key="1">
    <source>
        <dbReference type="EMBL" id="VZO39961.1"/>
    </source>
</evidence>
<dbReference type="PANTHER" id="PTHR30363:SF28">
    <property type="entry name" value="TRANSCRIPTIONAL REGULATORY PROTEIN-RELATED"/>
    <property type="match status" value="1"/>
</dbReference>
<evidence type="ECO:0008006" key="3">
    <source>
        <dbReference type="Google" id="ProtNLM"/>
    </source>
</evidence>
<dbReference type="InterPro" id="IPR050313">
    <property type="entry name" value="Carb_Metab_HTH_regulators"/>
</dbReference>
<keyword evidence="2" id="KW-1185">Reference proteome</keyword>
<dbReference type="CDD" id="cd00090">
    <property type="entry name" value="HTH_ARSR"/>
    <property type="match status" value="1"/>
</dbReference>
<reference evidence="1 2" key="1">
    <citation type="submission" date="2019-11" db="EMBL/GenBank/DDBJ databases">
        <authorList>
            <person name="Criscuolo A."/>
        </authorList>
    </citation>
    <scope>NUCLEOTIDE SEQUENCE [LARGE SCALE GENOMIC DNA]</scope>
    <source>
        <strain evidence="1">CIP111667</strain>
    </source>
</reference>
<dbReference type="InterPro" id="IPR011991">
    <property type="entry name" value="ArsR-like_HTH"/>
</dbReference>
<dbReference type="InterPro" id="IPR036390">
    <property type="entry name" value="WH_DNA-bd_sf"/>
</dbReference>
<comment type="caution">
    <text evidence="1">The sequence shown here is derived from an EMBL/GenBank/DDBJ whole genome shotgun (WGS) entry which is preliminary data.</text>
</comment>
<dbReference type="Proteomes" id="UP000419743">
    <property type="component" value="Unassembled WGS sequence"/>
</dbReference>
<gene>
    <name evidence="1" type="ORF">HALOF300_04659</name>
</gene>
<dbReference type="Gene3D" id="1.10.10.10">
    <property type="entry name" value="Winged helix-like DNA-binding domain superfamily/Winged helix DNA-binding domain"/>
    <property type="match status" value="1"/>
</dbReference>
<dbReference type="SUPFAM" id="SSF46785">
    <property type="entry name" value="Winged helix' DNA-binding domain"/>
    <property type="match status" value="1"/>
</dbReference>
<evidence type="ECO:0000313" key="2">
    <source>
        <dbReference type="Proteomes" id="UP000419743"/>
    </source>
</evidence>
<proteinExistence type="predicted"/>
<dbReference type="RefSeq" id="WP_156743247.1">
    <property type="nucleotide sequence ID" value="NZ_CACRYJ010000066.1"/>
</dbReference>
<organism evidence="1 2">
    <name type="scientific">Occultella aeris</name>
    <dbReference type="NCBI Taxonomy" id="2761496"/>
    <lineage>
        <taxon>Bacteria</taxon>
        <taxon>Bacillati</taxon>
        <taxon>Actinomycetota</taxon>
        <taxon>Actinomycetes</taxon>
        <taxon>Micrococcales</taxon>
        <taxon>Ruaniaceae</taxon>
        <taxon>Occultella</taxon>
    </lineage>
</organism>
<dbReference type="Pfam" id="PF13412">
    <property type="entry name" value="HTH_24"/>
    <property type="match status" value="1"/>
</dbReference>